<keyword evidence="1" id="KW-0812">Transmembrane</keyword>
<evidence type="ECO:0000313" key="3">
    <source>
        <dbReference type="Proteomes" id="UP000276133"/>
    </source>
</evidence>
<evidence type="ECO:0000256" key="1">
    <source>
        <dbReference type="SAM" id="Phobius"/>
    </source>
</evidence>
<proteinExistence type="predicted"/>
<dbReference type="EMBL" id="REGN01001893">
    <property type="protein sequence ID" value="RNA31823.1"/>
    <property type="molecule type" value="Genomic_DNA"/>
</dbReference>
<sequence>MKKKFMLVSHFKVHAAQNSLLNDIFFNGIKLHFKPKKHNFLCFFPMLLCFSIRFAREVCFKNLTVAQSIFISFQTTPKSSDHLMCSDFLVQHPSFPFLSFPKVNGKKRFSNTPTSFPSHHLALIKLFGSDQFKIFIKIVLITCLFYQLYGSLAFIIIILIILILEHSISFLRHLTIFISIKSGLSFEI</sequence>
<accession>A0A3M7S7M2</accession>
<protein>
    <recommendedName>
        <fullName evidence="4">Transmembrane protein</fullName>
    </recommendedName>
</protein>
<reference evidence="2 3" key="1">
    <citation type="journal article" date="2018" name="Sci. Rep.">
        <title>Genomic signatures of local adaptation to the degree of environmental predictability in rotifers.</title>
        <authorList>
            <person name="Franch-Gras L."/>
            <person name="Hahn C."/>
            <person name="Garcia-Roger E.M."/>
            <person name="Carmona M.J."/>
            <person name="Serra M."/>
            <person name="Gomez A."/>
        </authorList>
    </citation>
    <scope>NUCLEOTIDE SEQUENCE [LARGE SCALE GENOMIC DNA]</scope>
    <source>
        <strain evidence="2">HYR1</strain>
    </source>
</reference>
<dbReference type="Proteomes" id="UP000276133">
    <property type="component" value="Unassembled WGS sequence"/>
</dbReference>
<dbReference type="AlphaFoldDB" id="A0A3M7S7M2"/>
<feature type="transmembrane region" description="Helical" evidence="1">
    <location>
        <begin position="134"/>
        <end position="164"/>
    </location>
</feature>
<organism evidence="2 3">
    <name type="scientific">Brachionus plicatilis</name>
    <name type="common">Marine rotifer</name>
    <name type="synonym">Brachionus muelleri</name>
    <dbReference type="NCBI Taxonomy" id="10195"/>
    <lineage>
        <taxon>Eukaryota</taxon>
        <taxon>Metazoa</taxon>
        <taxon>Spiralia</taxon>
        <taxon>Gnathifera</taxon>
        <taxon>Rotifera</taxon>
        <taxon>Eurotatoria</taxon>
        <taxon>Monogononta</taxon>
        <taxon>Pseudotrocha</taxon>
        <taxon>Ploima</taxon>
        <taxon>Brachionidae</taxon>
        <taxon>Brachionus</taxon>
    </lineage>
</organism>
<comment type="caution">
    <text evidence="2">The sequence shown here is derived from an EMBL/GenBank/DDBJ whole genome shotgun (WGS) entry which is preliminary data.</text>
</comment>
<name>A0A3M7S7M2_BRAPC</name>
<evidence type="ECO:0008006" key="4">
    <source>
        <dbReference type="Google" id="ProtNLM"/>
    </source>
</evidence>
<keyword evidence="3" id="KW-1185">Reference proteome</keyword>
<keyword evidence="1" id="KW-0472">Membrane</keyword>
<gene>
    <name evidence="2" type="ORF">BpHYR1_039643</name>
</gene>
<evidence type="ECO:0000313" key="2">
    <source>
        <dbReference type="EMBL" id="RNA31823.1"/>
    </source>
</evidence>
<keyword evidence="1" id="KW-1133">Transmembrane helix</keyword>